<keyword evidence="2" id="KW-1185">Reference proteome</keyword>
<reference evidence="2" key="1">
    <citation type="journal article" date="2022" name="Mol. Ecol. Resour.">
        <title>The genomes of chicory, endive, great burdock and yacon provide insights into Asteraceae palaeo-polyploidization history and plant inulin production.</title>
        <authorList>
            <person name="Fan W."/>
            <person name="Wang S."/>
            <person name="Wang H."/>
            <person name="Wang A."/>
            <person name="Jiang F."/>
            <person name="Liu H."/>
            <person name="Zhao H."/>
            <person name="Xu D."/>
            <person name="Zhang Y."/>
        </authorList>
    </citation>
    <scope>NUCLEOTIDE SEQUENCE [LARGE SCALE GENOMIC DNA]</scope>
    <source>
        <strain evidence="2">cv. Punajuju</strain>
    </source>
</reference>
<reference evidence="1 2" key="2">
    <citation type="journal article" date="2022" name="Mol. Ecol. Resour.">
        <title>The genomes of chicory, endive, great burdock and yacon provide insights into Asteraceae paleo-polyploidization history and plant inulin production.</title>
        <authorList>
            <person name="Fan W."/>
            <person name="Wang S."/>
            <person name="Wang H."/>
            <person name="Wang A."/>
            <person name="Jiang F."/>
            <person name="Liu H."/>
            <person name="Zhao H."/>
            <person name="Xu D."/>
            <person name="Zhang Y."/>
        </authorList>
    </citation>
    <scope>NUCLEOTIDE SEQUENCE [LARGE SCALE GENOMIC DNA]</scope>
    <source>
        <strain evidence="2">cv. Punajuju</strain>
        <tissue evidence="1">Leaves</tissue>
    </source>
</reference>
<name>A0ACB8Z1E8_CICIN</name>
<dbReference type="EMBL" id="CM042017">
    <property type="protein sequence ID" value="KAI3691291.1"/>
    <property type="molecule type" value="Genomic_DNA"/>
</dbReference>
<organism evidence="1 2">
    <name type="scientific">Cichorium intybus</name>
    <name type="common">Chicory</name>
    <dbReference type="NCBI Taxonomy" id="13427"/>
    <lineage>
        <taxon>Eukaryota</taxon>
        <taxon>Viridiplantae</taxon>
        <taxon>Streptophyta</taxon>
        <taxon>Embryophyta</taxon>
        <taxon>Tracheophyta</taxon>
        <taxon>Spermatophyta</taxon>
        <taxon>Magnoliopsida</taxon>
        <taxon>eudicotyledons</taxon>
        <taxon>Gunneridae</taxon>
        <taxon>Pentapetalae</taxon>
        <taxon>asterids</taxon>
        <taxon>campanulids</taxon>
        <taxon>Asterales</taxon>
        <taxon>Asteraceae</taxon>
        <taxon>Cichorioideae</taxon>
        <taxon>Cichorieae</taxon>
        <taxon>Cichoriinae</taxon>
        <taxon>Cichorium</taxon>
    </lineage>
</organism>
<protein>
    <submittedName>
        <fullName evidence="1">Uncharacterized protein</fullName>
    </submittedName>
</protein>
<evidence type="ECO:0000313" key="1">
    <source>
        <dbReference type="EMBL" id="KAI3691291.1"/>
    </source>
</evidence>
<accession>A0ACB8Z1E8</accession>
<sequence length="117" mass="13212">MLKNVQEKAQDNDHIKEERLGKTVKFEENSHGLKTFQGRVWVPLYGGKRELILEEAHKTKYSIHPRCTNVYGFEAFVLVADHEGGYCQARGAIVDCVGSGQSVYITFMEEHARGIGN</sequence>
<comment type="caution">
    <text evidence="1">The sequence shown here is derived from an EMBL/GenBank/DDBJ whole genome shotgun (WGS) entry which is preliminary data.</text>
</comment>
<evidence type="ECO:0000313" key="2">
    <source>
        <dbReference type="Proteomes" id="UP001055811"/>
    </source>
</evidence>
<proteinExistence type="predicted"/>
<dbReference type="Proteomes" id="UP001055811">
    <property type="component" value="Linkage Group LG09"/>
</dbReference>
<gene>
    <name evidence="1" type="ORF">L2E82_49579</name>
</gene>